<evidence type="ECO:0000313" key="2">
    <source>
        <dbReference type="Proteomes" id="UP000032304"/>
    </source>
</evidence>
<dbReference type="Gramene" id="KJB72297">
    <property type="protein sequence ID" value="KJB72297"/>
    <property type="gene ID" value="B456_011G169900"/>
</dbReference>
<gene>
    <name evidence="1" type="ORF">B456_011G169900</name>
</gene>
<protein>
    <submittedName>
        <fullName evidence="1">Uncharacterized protein</fullName>
    </submittedName>
</protein>
<dbReference type="EMBL" id="CM001750">
    <property type="protein sequence ID" value="KJB72297.1"/>
    <property type="molecule type" value="Genomic_DNA"/>
</dbReference>
<keyword evidence="2" id="KW-1185">Reference proteome</keyword>
<evidence type="ECO:0000313" key="1">
    <source>
        <dbReference type="EMBL" id="KJB72297.1"/>
    </source>
</evidence>
<sequence>MTCQVYAFSIKSLENSFNLKSLSNLATLSVSINFITCSWAPPVFSLNYLNLGLV</sequence>
<proteinExistence type="predicted"/>
<accession>A0A0D2RNQ1</accession>
<dbReference type="AlphaFoldDB" id="A0A0D2RNQ1"/>
<name>A0A0D2RNQ1_GOSRA</name>
<dbReference type="OMA" id="TCSWAPP"/>
<dbReference type="Proteomes" id="UP000032304">
    <property type="component" value="Chromosome 11"/>
</dbReference>
<organism evidence="1 2">
    <name type="scientific">Gossypium raimondii</name>
    <name type="common">Peruvian cotton</name>
    <name type="synonym">Gossypium klotzschianum subsp. raimondii</name>
    <dbReference type="NCBI Taxonomy" id="29730"/>
    <lineage>
        <taxon>Eukaryota</taxon>
        <taxon>Viridiplantae</taxon>
        <taxon>Streptophyta</taxon>
        <taxon>Embryophyta</taxon>
        <taxon>Tracheophyta</taxon>
        <taxon>Spermatophyta</taxon>
        <taxon>Magnoliopsida</taxon>
        <taxon>eudicotyledons</taxon>
        <taxon>Gunneridae</taxon>
        <taxon>Pentapetalae</taxon>
        <taxon>rosids</taxon>
        <taxon>malvids</taxon>
        <taxon>Malvales</taxon>
        <taxon>Malvaceae</taxon>
        <taxon>Malvoideae</taxon>
        <taxon>Gossypium</taxon>
    </lineage>
</organism>
<reference evidence="1 2" key="1">
    <citation type="journal article" date="2012" name="Nature">
        <title>Repeated polyploidization of Gossypium genomes and the evolution of spinnable cotton fibres.</title>
        <authorList>
            <person name="Paterson A.H."/>
            <person name="Wendel J.F."/>
            <person name="Gundlach H."/>
            <person name="Guo H."/>
            <person name="Jenkins J."/>
            <person name="Jin D."/>
            <person name="Llewellyn D."/>
            <person name="Showmaker K.C."/>
            <person name="Shu S."/>
            <person name="Udall J."/>
            <person name="Yoo M.J."/>
            <person name="Byers R."/>
            <person name="Chen W."/>
            <person name="Doron-Faigenboim A."/>
            <person name="Duke M.V."/>
            <person name="Gong L."/>
            <person name="Grimwood J."/>
            <person name="Grover C."/>
            <person name="Grupp K."/>
            <person name="Hu G."/>
            <person name="Lee T.H."/>
            <person name="Li J."/>
            <person name="Lin L."/>
            <person name="Liu T."/>
            <person name="Marler B.S."/>
            <person name="Page J.T."/>
            <person name="Roberts A.W."/>
            <person name="Romanel E."/>
            <person name="Sanders W.S."/>
            <person name="Szadkowski E."/>
            <person name="Tan X."/>
            <person name="Tang H."/>
            <person name="Xu C."/>
            <person name="Wang J."/>
            <person name="Wang Z."/>
            <person name="Zhang D."/>
            <person name="Zhang L."/>
            <person name="Ashrafi H."/>
            <person name="Bedon F."/>
            <person name="Bowers J.E."/>
            <person name="Brubaker C.L."/>
            <person name="Chee P.W."/>
            <person name="Das S."/>
            <person name="Gingle A.R."/>
            <person name="Haigler C.H."/>
            <person name="Harker D."/>
            <person name="Hoffmann L.V."/>
            <person name="Hovav R."/>
            <person name="Jones D.C."/>
            <person name="Lemke C."/>
            <person name="Mansoor S."/>
            <person name="ur Rahman M."/>
            <person name="Rainville L.N."/>
            <person name="Rambani A."/>
            <person name="Reddy U.K."/>
            <person name="Rong J.K."/>
            <person name="Saranga Y."/>
            <person name="Scheffler B.E."/>
            <person name="Scheffler J.A."/>
            <person name="Stelly D.M."/>
            <person name="Triplett B.A."/>
            <person name="Van Deynze A."/>
            <person name="Vaslin M.F."/>
            <person name="Waghmare V.N."/>
            <person name="Walford S.A."/>
            <person name="Wright R.J."/>
            <person name="Zaki E.A."/>
            <person name="Zhang T."/>
            <person name="Dennis E.S."/>
            <person name="Mayer K.F."/>
            <person name="Peterson D.G."/>
            <person name="Rokhsar D.S."/>
            <person name="Wang X."/>
            <person name="Schmutz J."/>
        </authorList>
    </citation>
    <scope>NUCLEOTIDE SEQUENCE [LARGE SCALE GENOMIC DNA]</scope>
</reference>